<evidence type="ECO:0008006" key="3">
    <source>
        <dbReference type="Google" id="ProtNLM"/>
    </source>
</evidence>
<sequence length="152" mass="18428">KHYSDRRQVALHNEVRRLKKKWITNRSRPLTAVEEAQNKATYNEIQQAKIRRNAMYEHIIDTKQKISDGQTFQARKMMEKLQRAKNNSGRRILQIESEIAEKNQNEVYSADDLEIWNNEAKQHRDELRHFYYANARVRCHRAYELQKRKFID</sequence>
<reference evidence="1 2" key="1">
    <citation type="journal article" date="2018" name="G3 (Bethesda)">
        <title>Phylogenetic and Phylogenomic Definition of Rhizopus Species.</title>
        <authorList>
            <person name="Gryganskyi A.P."/>
            <person name="Golan J."/>
            <person name="Dolatabadi S."/>
            <person name="Mondo S."/>
            <person name="Robb S."/>
            <person name="Idnurm A."/>
            <person name="Muszewska A."/>
            <person name="Steczkiewicz K."/>
            <person name="Masonjones S."/>
            <person name="Liao H.L."/>
            <person name="Gajdeczka M.T."/>
            <person name="Anike F."/>
            <person name="Vuek A."/>
            <person name="Anishchenko I.M."/>
            <person name="Voigt K."/>
            <person name="de Hoog G.S."/>
            <person name="Smith M.E."/>
            <person name="Heitman J."/>
            <person name="Vilgalys R."/>
            <person name="Stajich J.E."/>
        </authorList>
    </citation>
    <scope>NUCLEOTIDE SEQUENCE [LARGE SCALE GENOMIC DNA]</scope>
    <source>
        <strain evidence="1 2">CBS 357.93</strain>
    </source>
</reference>
<gene>
    <name evidence="1" type="ORF">CU097_000694</name>
</gene>
<protein>
    <recommendedName>
        <fullName evidence="3">No apical meristem-associated C-terminal domain-containing protein</fullName>
    </recommendedName>
</protein>
<feature type="non-terminal residue" evidence="1">
    <location>
        <position position="152"/>
    </location>
</feature>
<dbReference type="EMBL" id="PJQL01004679">
    <property type="protein sequence ID" value="RCH79147.1"/>
    <property type="molecule type" value="Genomic_DNA"/>
</dbReference>
<evidence type="ECO:0000313" key="1">
    <source>
        <dbReference type="EMBL" id="RCH79147.1"/>
    </source>
</evidence>
<comment type="caution">
    <text evidence="1">The sequence shown here is derived from an EMBL/GenBank/DDBJ whole genome shotgun (WGS) entry which is preliminary data.</text>
</comment>
<organism evidence="1 2">
    <name type="scientific">Rhizopus azygosporus</name>
    <name type="common">Rhizopus microsporus var. azygosporus</name>
    <dbReference type="NCBI Taxonomy" id="86630"/>
    <lineage>
        <taxon>Eukaryota</taxon>
        <taxon>Fungi</taxon>
        <taxon>Fungi incertae sedis</taxon>
        <taxon>Mucoromycota</taxon>
        <taxon>Mucoromycotina</taxon>
        <taxon>Mucoromycetes</taxon>
        <taxon>Mucorales</taxon>
        <taxon>Mucorineae</taxon>
        <taxon>Rhizopodaceae</taxon>
        <taxon>Rhizopus</taxon>
    </lineage>
</organism>
<name>A0A367IN84_RHIAZ</name>
<accession>A0A367IN84</accession>
<keyword evidence="2" id="KW-1185">Reference proteome</keyword>
<dbReference type="Proteomes" id="UP000252139">
    <property type="component" value="Unassembled WGS sequence"/>
</dbReference>
<evidence type="ECO:0000313" key="2">
    <source>
        <dbReference type="Proteomes" id="UP000252139"/>
    </source>
</evidence>
<dbReference type="AlphaFoldDB" id="A0A367IN84"/>
<feature type="non-terminal residue" evidence="1">
    <location>
        <position position="1"/>
    </location>
</feature>
<proteinExistence type="predicted"/>